<protein>
    <submittedName>
        <fullName evidence="1">Uncharacterized protein</fullName>
    </submittedName>
</protein>
<evidence type="ECO:0000313" key="1">
    <source>
        <dbReference type="EMBL" id="CAE4662254.1"/>
    </source>
</evidence>
<proteinExistence type="predicted"/>
<accession>A0A7S4T0Z6</accession>
<dbReference type="AlphaFoldDB" id="A0A7S4T0Z6"/>
<name>A0A7S4T0Z6_9DINO</name>
<sequence length="109" mass="11894">MHVVCINFTLVPAMASKLWPVSAVGGWVFLCAVRVYRALGCTRMLRPSTAFDQHLPGLRVFKVPGPSIALADSCTQGACVRAHAALRSSFGGRERPNKRQGHFNVFDIP</sequence>
<gene>
    <name evidence="1" type="ORF">AMON00008_LOCUS60602</name>
</gene>
<organism evidence="1">
    <name type="scientific">Alexandrium monilatum</name>
    <dbReference type="NCBI Taxonomy" id="311494"/>
    <lineage>
        <taxon>Eukaryota</taxon>
        <taxon>Sar</taxon>
        <taxon>Alveolata</taxon>
        <taxon>Dinophyceae</taxon>
        <taxon>Gonyaulacales</taxon>
        <taxon>Pyrocystaceae</taxon>
        <taxon>Alexandrium</taxon>
    </lineage>
</organism>
<dbReference type="EMBL" id="HBNR01084633">
    <property type="protein sequence ID" value="CAE4662254.1"/>
    <property type="molecule type" value="Transcribed_RNA"/>
</dbReference>
<reference evidence="1" key="1">
    <citation type="submission" date="2021-01" db="EMBL/GenBank/DDBJ databases">
        <authorList>
            <person name="Corre E."/>
            <person name="Pelletier E."/>
            <person name="Niang G."/>
            <person name="Scheremetjew M."/>
            <person name="Finn R."/>
            <person name="Kale V."/>
            <person name="Holt S."/>
            <person name="Cochrane G."/>
            <person name="Meng A."/>
            <person name="Brown T."/>
            <person name="Cohen L."/>
        </authorList>
    </citation>
    <scope>NUCLEOTIDE SEQUENCE</scope>
    <source>
        <strain evidence="1">CCMP3105</strain>
    </source>
</reference>